<reference evidence="2 3" key="1">
    <citation type="journal article" date="2018" name="Int. J. Syst. Evol. Microbiol.">
        <title>Glycomyces paridis sp. nov., isolated from the medicinal plant Paris polyphylla.</title>
        <authorList>
            <person name="Fang X.M."/>
            <person name="Bai J.L."/>
            <person name="Su J."/>
            <person name="Zhao L.L."/>
            <person name="Liu H.Y."/>
            <person name="Ma B.P."/>
            <person name="Zhang Y.Q."/>
            <person name="Yu L.Y."/>
        </authorList>
    </citation>
    <scope>NUCLEOTIDE SEQUENCE [LARGE SCALE GENOMIC DNA]</scope>
    <source>
        <strain evidence="2 3">CPCC 204357</strain>
    </source>
</reference>
<dbReference type="InterPro" id="IPR000760">
    <property type="entry name" value="Inositol_monophosphatase-like"/>
</dbReference>
<sequence>MSVSDAELAVAAASAGAEVVRARFAGPLARFEKGPGDFATDADLAAEAAVLEVLRAGRPGDAVTGEEGGRSGEGDADRMWLVDPLCGTVNYEAGHLFVAVNVALREGGAVTAAAAADPATGEVFWTDVDRAMLRRGGADAALRPSARTALVDVNLDLPYREPPGFSAVGLLADPAFAERFRPRVVSSTLALTWVAAGRRAAYVTGGRMRDSIHFEAGIALCEAAGCTVTDLFGEPLTDRTTGLLAAADAETHAALLEMIGRPG</sequence>
<dbReference type="GO" id="GO:0046872">
    <property type="term" value="F:metal ion binding"/>
    <property type="evidence" value="ECO:0007669"/>
    <property type="project" value="UniProtKB-KW"/>
</dbReference>
<dbReference type="PANTHER" id="PTHR20854">
    <property type="entry name" value="INOSITOL MONOPHOSPHATASE"/>
    <property type="match status" value="1"/>
</dbReference>
<dbReference type="Gene3D" id="3.30.540.10">
    <property type="entry name" value="Fructose-1,6-Bisphosphatase, subunit A, domain 1"/>
    <property type="match status" value="1"/>
</dbReference>
<dbReference type="Proteomes" id="UP000305792">
    <property type="component" value="Unassembled WGS sequence"/>
</dbReference>
<gene>
    <name evidence="2" type="ORF">E9998_21125</name>
</gene>
<dbReference type="GO" id="GO:0007165">
    <property type="term" value="P:signal transduction"/>
    <property type="evidence" value="ECO:0007669"/>
    <property type="project" value="TreeGrafter"/>
</dbReference>
<dbReference type="RefSeq" id="WP_136531676.1">
    <property type="nucleotide sequence ID" value="NZ_STGX01000018.1"/>
</dbReference>
<comment type="cofactor">
    <cofactor evidence="1">
        <name>Mg(2+)</name>
        <dbReference type="ChEBI" id="CHEBI:18420"/>
    </cofactor>
</comment>
<feature type="binding site" evidence="1">
    <location>
        <position position="85"/>
    </location>
    <ligand>
        <name>Mg(2+)</name>
        <dbReference type="ChEBI" id="CHEBI:18420"/>
        <label>1</label>
        <note>catalytic</note>
    </ligand>
</feature>
<proteinExistence type="predicted"/>
<evidence type="ECO:0000313" key="2">
    <source>
        <dbReference type="EMBL" id="THV24517.1"/>
    </source>
</evidence>
<dbReference type="EMBL" id="STGX01000018">
    <property type="protein sequence ID" value="THV24517.1"/>
    <property type="molecule type" value="Genomic_DNA"/>
</dbReference>
<dbReference type="SUPFAM" id="SSF56655">
    <property type="entry name" value="Carbohydrate phosphatase"/>
    <property type="match status" value="1"/>
</dbReference>
<keyword evidence="1" id="KW-0479">Metal-binding</keyword>
<dbReference type="GO" id="GO:0006020">
    <property type="term" value="P:inositol metabolic process"/>
    <property type="evidence" value="ECO:0007669"/>
    <property type="project" value="TreeGrafter"/>
</dbReference>
<dbReference type="GO" id="GO:0008934">
    <property type="term" value="F:inositol monophosphate 1-phosphatase activity"/>
    <property type="evidence" value="ECO:0007669"/>
    <property type="project" value="TreeGrafter"/>
</dbReference>
<comment type="caution">
    <text evidence="2">The sequence shown here is derived from an EMBL/GenBank/DDBJ whole genome shotgun (WGS) entry which is preliminary data.</text>
</comment>
<feature type="binding site" evidence="1">
    <location>
        <position position="83"/>
    </location>
    <ligand>
        <name>Mg(2+)</name>
        <dbReference type="ChEBI" id="CHEBI:18420"/>
        <label>1</label>
        <note>catalytic</note>
    </ligand>
</feature>
<accession>A0A4S8P3A5</accession>
<keyword evidence="1" id="KW-0460">Magnesium</keyword>
<evidence type="ECO:0000256" key="1">
    <source>
        <dbReference type="PIRSR" id="PIRSR600760-2"/>
    </source>
</evidence>
<dbReference type="OrthoDB" id="9772456at2"/>
<dbReference type="Pfam" id="PF00459">
    <property type="entry name" value="Inositol_P"/>
    <property type="match status" value="1"/>
</dbReference>
<name>A0A4S8P3A5_9ACTN</name>
<keyword evidence="3" id="KW-1185">Reference proteome</keyword>
<organism evidence="2 3">
    <name type="scientific">Glycomyces paridis</name>
    <dbReference type="NCBI Taxonomy" id="2126555"/>
    <lineage>
        <taxon>Bacteria</taxon>
        <taxon>Bacillati</taxon>
        <taxon>Actinomycetota</taxon>
        <taxon>Actinomycetes</taxon>
        <taxon>Glycomycetales</taxon>
        <taxon>Glycomycetaceae</taxon>
        <taxon>Glycomyces</taxon>
    </lineage>
</organism>
<evidence type="ECO:0000313" key="3">
    <source>
        <dbReference type="Proteomes" id="UP000305792"/>
    </source>
</evidence>
<feature type="binding site" evidence="1">
    <location>
        <position position="66"/>
    </location>
    <ligand>
        <name>Mg(2+)</name>
        <dbReference type="ChEBI" id="CHEBI:18420"/>
        <label>1</label>
        <note>catalytic</note>
    </ligand>
</feature>
<dbReference type="PRINTS" id="PR00377">
    <property type="entry name" value="IMPHPHTASES"/>
</dbReference>
<protein>
    <submittedName>
        <fullName evidence="2">Inositol monophosphatase family protein</fullName>
    </submittedName>
</protein>
<dbReference type="Gene3D" id="3.40.190.80">
    <property type="match status" value="1"/>
</dbReference>
<dbReference type="CDD" id="cd01637">
    <property type="entry name" value="IMPase_like"/>
    <property type="match status" value="1"/>
</dbReference>
<dbReference type="AlphaFoldDB" id="A0A4S8P3A5"/>
<dbReference type="PANTHER" id="PTHR20854:SF4">
    <property type="entry name" value="INOSITOL-1-MONOPHOSPHATASE-RELATED"/>
    <property type="match status" value="1"/>
</dbReference>